<reference evidence="11 12" key="1">
    <citation type="journal article" date="2018" name="Gigascience">
        <title>Genomes of trombidid mites reveal novel predicted allergens and laterally-transferred genes associated with secondary metabolism.</title>
        <authorList>
            <person name="Dong X."/>
            <person name="Chaisiri K."/>
            <person name="Xia D."/>
            <person name="Armstrong S.D."/>
            <person name="Fang Y."/>
            <person name="Donnelly M.J."/>
            <person name="Kadowaki T."/>
            <person name="McGarry J.W."/>
            <person name="Darby A.C."/>
            <person name="Makepeace B.L."/>
        </authorList>
    </citation>
    <scope>NUCLEOTIDE SEQUENCE [LARGE SCALE GENOMIC DNA]</scope>
    <source>
        <strain evidence="11">UoL-UT</strain>
    </source>
</reference>
<dbReference type="InterPro" id="IPR011009">
    <property type="entry name" value="Kinase-like_dom_sf"/>
</dbReference>
<dbReference type="STRING" id="299467.A0A443QT12"/>
<keyword evidence="12" id="KW-1185">Reference proteome</keyword>
<evidence type="ECO:0000313" key="12">
    <source>
        <dbReference type="Proteomes" id="UP000288716"/>
    </source>
</evidence>
<evidence type="ECO:0000256" key="2">
    <source>
        <dbReference type="ARBA" id="ARBA00022527"/>
    </source>
</evidence>
<dbReference type="PANTHER" id="PTHR24346:SF95">
    <property type="entry name" value="SPERM MOTILITY KINASE 3A"/>
    <property type="match status" value="1"/>
</dbReference>
<dbReference type="Pfam" id="PF00069">
    <property type="entry name" value="Pkinase"/>
    <property type="match status" value="1"/>
</dbReference>
<comment type="catalytic activity">
    <reaction evidence="8">
        <text>L-seryl-[protein] + ATP = O-phospho-L-seryl-[protein] + ADP + H(+)</text>
        <dbReference type="Rhea" id="RHEA:17989"/>
        <dbReference type="Rhea" id="RHEA-COMP:9863"/>
        <dbReference type="Rhea" id="RHEA-COMP:11604"/>
        <dbReference type="ChEBI" id="CHEBI:15378"/>
        <dbReference type="ChEBI" id="CHEBI:29999"/>
        <dbReference type="ChEBI" id="CHEBI:30616"/>
        <dbReference type="ChEBI" id="CHEBI:83421"/>
        <dbReference type="ChEBI" id="CHEBI:456216"/>
        <dbReference type="EC" id="2.7.11.1"/>
    </reaction>
</comment>
<evidence type="ECO:0000256" key="3">
    <source>
        <dbReference type="ARBA" id="ARBA00022679"/>
    </source>
</evidence>
<evidence type="ECO:0000256" key="4">
    <source>
        <dbReference type="ARBA" id="ARBA00022741"/>
    </source>
</evidence>
<dbReference type="GO" id="GO:0004674">
    <property type="term" value="F:protein serine/threonine kinase activity"/>
    <property type="evidence" value="ECO:0007669"/>
    <property type="project" value="UniProtKB-KW"/>
</dbReference>
<accession>A0A443QT12</accession>
<gene>
    <name evidence="11" type="ORF">B4U80_08580</name>
</gene>
<dbReference type="Gene3D" id="1.10.510.10">
    <property type="entry name" value="Transferase(Phosphotransferase) domain 1"/>
    <property type="match status" value="1"/>
</dbReference>
<dbReference type="Proteomes" id="UP000288716">
    <property type="component" value="Unassembled WGS sequence"/>
</dbReference>
<dbReference type="GO" id="GO:0005737">
    <property type="term" value="C:cytoplasm"/>
    <property type="evidence" value="ECO:0007669"/>
    <property type="project" value="TreeGrafter"/>
</dbReference>
<evidence type="ECO:0000256" key="1">
    <source>
        <dbReference type="ARBA" id="ARBA00012513"/>
    </source>
</evidence>
<evidence type="ECO:0000259" key="10">
    <source>
        <dbReference type="PROSITE" id="PS50011"/>
    </source>
</evidence>
<organism evidence="11 12">
    <name type="scientific">Leptotrombidium deliense</name>
    <dbReference type="NCBI Taxonomy" id="299467"/>
    <lineage>
        <taxon>Eukaryota</taxon>
        <taxon>Metazoa</taxon>
        <taxon>Ecdysozoa</taxon>
        <taxon>Arthropoda</taxon>
        <taxon>Chelicerata</taxon>
        <taxon>Arachnida</taxon>
        <taxon>Acari</taxon>
        <taxon>Acariformes</taxon>
        <taxon>Trombidiformes</taxon>
        <taxon>Prostigmata</taxon>
        <taxon>Anystina</taxon>
        <taxon>Parasitengona</taxon>
        <taxon>Trombiculoidea</taxon>
        <taxon>Trombiculidae</taxon>
        <taxon>Leptotrombidium</taxon>
    </lineage>
</organism>
<feature type="non-terminal residue" evidence="11">
    <location>
        <position position="103"/>
    </location>
</feature>
<evidence type="ECO:0000256" key="6">
    <source>
        <dbReference type="ARBA" id="ARBA00022840"/>
    </source>
</evidence>
<feature type="domain" description="Protein kinase" evidence="10">
    <location>
        <begin position="22"/>
        <end position="103"/>
    </location>
</feature>
<dbReference type="SUPFAM" id="SSF56112">
    <property type="entry name" value="Protein kinase-like (PK-like)"/>
    <property type="match status" value="1"/>
</dbReference>
<keyword evidence="6 9" id="KW-0067">ATP-binding</keyword>
<protein>
    <recommendedName>
        <fullName evidence="1">non-specific serine/threonine protein kinase</fullName>
        <ecNumber evidence="1">2.7.11.1</ecNumber>
    </recommendedName>
</protein>
<dbReference type="PANTHER" id="PTHR24346">
    <property type="entry name" value="MAP/MICROTUBULE AFFINITY-REGULATING KINASE"/>
    <property type="match status" value="1"/>
</dbReference>
<dbReference type="EC" id="2.7.11.1" evidence="1"/>
<keyword evidence="5 11" id="KW-0418">Kinase</keyword>
<evidence type="ECO:0000256" key="8">
    <source>
        <dbReference type="ARBA" id="ARBA00048679"/>
    </source>
</evidence>
<dbReference type="VEuPathDB" id="VectorBase:LDEU014193"/>
<dbReference type="PROSITE" id="PS00107">
    <property type="entry name" value="PROTEIN_KINASE_ATP"/>
    <property type="match status" value="1"/>
</dbReference>
<keyword evidence="4 9" id="KW-0547">Nucleotide-binding</keyword>
<dbReference type="GO" id="GO:0035556">
    <property type="term" value="P:intracellular signal transduction"/>
    <property type="evidence" value="ECO:0007669"/>
    <property type="project" value="TreeGrafter"/>
</dbReference>
<comment type="caution">
    <text evidence="11">The sequence shown here is derived from an EMBL/GenBank/DDBJ whole genome shotgun (WGS) entry which is preliminary data.</text>
</comment>
<evidence type="ECO:0000313" key="11">
    <source>
        <dbReference type="EMBL" id="RWS06148.1"/>
    </source>
</evidence>
<evidence type="ECO:0000256" key="9">
    <source>
        <dbReference type="PROSITE-ProRule" id="PRU10141"/>
    </source>
</evidence>
<dbReference type="FunFam" id="3.30.200.20:FF:000003">
    <property type="entry name" value="Non-specific serine/threonine protein kinase"/>
    <property type="match status" value="1"/>
</dbReference>
<comment type="catalytic activity">
    <reaction evidence="7">
        <text>L-threonyl-[protein] + ATP = O-phospho-L-threonyl-[protein] + ADP + H(+)</text>
        <dbReference type="Rhea" id="RHEA:46608"/>
        <dbReference type="Rhea" id="RHEA-COMP:11060"/>
        <dbReference type="Rhea" id="RHEA-COMP:11605"/>
        <dbReference type="ChEBI" id="CHEBI:15378"/>
        <dbReference type="ChEBI" id="CHEBI:30013"/>
        <dbReference type="ChEBI" id="CHEBI:30616"/>
        <dbReference type="ChEBI" id="CHEBI:61977"/>
        <dbReference type="ChEBI" id="CHEBI:456216"/>
        <dbReference type="EC" id="2.7.11.1"/>
    </reaction>
</comment>
<dbReference type="InterPro" id="IPR017441">
    <property type="entry name" value="Protein_kinase_ATP_BS"/>
</dbReference>
<dbReference type="InterPro" id="IPR000719">
    <property type="entry name" value="Prot_kinase_dom"/>
</dbReference>
<feature type="non-terminal residue" evidence="11">
    <location>
        <position position="1"/>
    </location>
</feature>
<dbReference type="GO" id="GO:0005524">
    <property type="term" value="F:ATP binding"/>
    <property type="evidence" value="ECO:0007669"/>
    <property type="project" value="UniProtKB-UniRule"/>
</dbReference>
<feature type="binding site" evidence="9">
    <location>
        <position position="51"/>
    </location>
    <ligand>
        <name>ATP</name>
        <dbReference type="ChEBI" id="CHEBI:30616"/>
    </ligand>
</feature>
<dbReference type="EMBL" id="NCKV01052290">
    <property type="protein sequence ID" value="RWS06148.1"/>
    <property type="molecule type" value="Genomic_DNA"/>
</dbReference>
<evidence type="ECO:0000256" key="7">
    <source>
        <dbReference type="ARBA" id="ARBA00047899"/>
    </source>
</evidence>
<dbReference type="OrthoDB" id="6488637at2759"/>
<sequence length="103" mass="11448">HPYVAALREPDSCSEPAFTDQYEFVRAIGRGAYGEVKLARHRLTGAEVAVKVLKLVLQNIPVFSEPKVLMTLEHPNVAQLFQVISTEKNVYMVMEHAGGGRLL</sequence>
<keyword evidence="3" id="KW-0808">Transferase</keyword>
<name>A0A443QT12_9ACAR</name>
<dbReference type="AlphaFoldDB" id="A0A443QT12"/>
<keyword evidence="2" id="KW-0723">Serine/threonine-protein kinase</keyword>
<dbReference type="PROSITE" id="PS50011">
    <property type="entry name" value="PROTEIN_KINASE_DOM"/>
    <property type="match status" value="1"/>
</dbReference>
<proteinExistence type="predicted"/>
<evidence type="ECO:0000256" key="5">
    <source>
        <dbReference type="ARBA" id="ARBA00022777"/>
    </source>
</evidence>